<reference evidence="1" key="2">
    <citation type="journal article" date="2023" name="IMA Fungus">
        <title>Comparative genomic study of the Penicillium genus elucidates a diverse pangenome and 15 lateral gene transfer events.</title>
        <authorList>
            <person name="Petersen C."/>
            <person name="Sorensen T."/>
            <person name="Nielsen M.R."/>
            <person name="Sondergaard T.E."/>
            <person name="Sorensen J.L."/>
            <person name="Fitzpatrick D.A."/>
            <person name="Frisvad J.C."/>
            <person name="Nielsen K.L."/>
        </authorList>
    </citation>
    <scope>NUCLEOTIDE SEQUENCE</scope>
    <source>
        <strain evidence="1">IBT 20477</strain>
    </source>
</reference>
<dbReference type="OrthoDB" id="2123952at2759"/>
<proteinExistence type="predicted"/>
<accession>A0A9W9T8L7</accession>
<dbReference type="PANTHER" id="PTHR47431:SF5">
    <property type="entry name" value="ZN(II)2CYS6 TRANSCRIPTION FACTOR (EUROFUNG)"/>
    <property type="match status" value="1"/>
</dbReference>
<evidence type="ECO:0000313" key="1">
    <source>
        <dbReference type="EMBL" id="KAJ5213587.1"/>
    </source>
</evidence>
<name>A0A9W9T8L7_9EURO</name>
<keyword evidence="2" id="KW-1185">Reference proteome</keyword>
<reference evidence="1" key="1">
    <citation type="submission" date="2022-11" db="EMBL/GenBank/DDBJ databases">
        <authorList>
            <person name="Petersen C."/>
        </authorList>
    </citation>
    <scope>NUCLEOTIDE SEQUENCE</scope>
    <source>
        <strain evidence="1">IBT 20477</strain>
    </source>
</reference>
<evidence type="ECO:0008006" key="3">
    <source>
        <dbReference type="Google" id="ProtNLM"/>
    </source>
</evidence>
<sequence>MLVLIPTADDTFPMAETSLALRRSYAQLFAQAALTAVETETDDLSPALKTNVFEAESCRTRNGLHPQVPTQLHPVLALVVLSIYEYCQRGNTSRMRARGNQAITTAMDISLHRLDSTTTDYSEAQRRAWWMTNIERVDETVILSDFSTRIRKLDSNLVSLIVEADRHLLTTFDEEPEASVAQNMWMISRMFIHAARTRLHRFRAFMDIPLFLDKYCDLAAINSVDFPHQTSPPKWVTDCEISFPFTEQESSIICLKSSLVVTTIYRNLPYPNLLGSAPSSTSTAYPKTIPYFACSGMQSCYALLMLLHRLRASIATDRLADCYHLFNNPTPASEISDAERLREELRHGVEILGRSLKSDVIFEGVGEFSGTYSREGHLVTFSGKLIGRADNITPRFSCA</sequence>
<dbReference type="Proteomes" id="UP001150942">
    <property type="component" value="Unassembled WGS sequence"/>
</dbReference>
<protein>
    <recommendedName>
        <fullName evidence="3">Transcription factor domain-containing protein</fullName>
    </recommendedName>
</protein>
<organism evidence="1 2">
    <name type="scientific">Penicillium cf. viridicatum</name>
    <dbReference type="NCBI Taxonomy" id="2972119"/>
    <lineage>
        <taxon>Eukaryota</taxon>
        <taxon>Fungi</taxon>
        <taxon>Dikarya</taxon>
        <taxon>Ascomycota</taxon>
        <taxon>Pezizomycotina</taxon>
        <taxon>Eurotiomycetes</taxon>
        <taxon>Eurotiomycetidae</taxon>
        <taxon>Eurotiales</taxon>
        <taxon>Aspergillaceae</taxon>
        <taxon>Penicillium</taxon>
    </lineage>
</organism>
<comment type="caution">
    <text evidence="1">The sequence shown here is derived from an EMBL/GenBank/DDBJ whole genome shotgun (WGS) entry which is preliminary data.</text>
</comment>
<dbReference type="EMBL" id="JAPQKQ010000001">
    <property type="protein sequence ID" value="KAJ5213587.1"/>
    <property type="molecule type" value="Genomic_DNA"/>
</dbReference>
<evidence type="ECO:0000313" key="2">
    <source>
        <dbReference type="Proteomes" id="UP001150942"/>
    </source>
</evidence>
<dbReference type="AlphaFoldDB" id="A0A9W9T8L7"/>
<gene>
    <name evidence="1" type="ORF">N7449_000756</name>
</gene>
<dbReference type="PANTHER" id="PTHR47431">
    <property type="entry name" value="ZN(II)2CYS6 TRANSCRIPTION FACTOR (EUROFUNG)-RELATED"/>
    <property type="match status" value="1"/>
</dbReference>